<comment type="subcellular location">
    <subcellularLocation>
        <location evidence="1 10">Cytoplasm</location>
    </subcellularLocation>
</comment>
<dbReference type="InterPro" id="IPR008909">
    <property type="entry name" value="DALR_anticod-bd"/>
</dbReference>
<dbReference type="SUPFAM" id="SSF109604">
    <property type="entry name" value="HD-domain/PDEase-like"/>
    <property type="match status" value="1"/>
</dbReference>
<comment type="caution">
    <text evidence="12">The sequence shown here is derived from an EMBL/GenBank/DDBJ whole genome shotgun (WGS) entry which is preliminary data.</text>
</comment>
<evidence type="ECO:0000256" key="9">
    <source>
        <dbReference type="ARBA" id="ARBA00047937"/>
    </source>
</evidence>
<evidence type="ECO:0000256" key="7">
    <source>
        <dbReference type="ARBA" id="ARBA00022917"/>
    </source>
</evidence>
<evidence type="ECO:0000256" key="1">
    <source>
        <dbReference type="ARBA" id="ARBA00004496"/>
    </source>
</evidence>
<evidence type="ECO:0000256" key="10">
    <source>
        <dbReference type="HAMAP-Rule" id="MF_00255"/>
    </source>
</evidence>
<gene>
    <name evidence="10" type="primary">glyS</name>
    <name evidence="12" type="ORF">COT42_08930</name>
</gene>
<feature type="domain" description="DALR anticodon binding" evidence="11">
    <location>
        <begin position="584"/>
        <end position="678"/>
    </location>
</feature>
<evidence type="ECO:0000256" key="4">
    <source>
        <dbReference type="ARBA" id="ARBA00022598"/>
    </source>
</evidence>
<name>A0A2H0XT25_UNCSA</name>
<evidence type="ECO:0000256" key="6">
    <source>
        <dbReference type="ARBA" id="ARBA00022840"/>
    </source>
</evidence>
<keyword evidence="5 10" id="KW-0547">Nucleotide-binding</keyword>
<comment type="subunit">
    <text evidence="10">Tetramer of two alpha and two beta subunits.</text>
</comment>
<dbReference type="PRINTS" id="PR01045">
    <property type="entry name" value="TRNASYNTHGB"/>
</dbReference>
<dbReference type="EMBL" id="PEYM01000148">
    <property type="protein sequence ID" value="PIS28096.1"/>
    <property type="molecule type" value="Genomic_DNA"/>
</dbReference>
<dbReference type="Pfam" id="PF02092">
    <property type="entry name" value="tRNA_synt_2f"/>
    <property type="match status" value="1"/>
</dbReference>
<evidence type="ECO:0000256" key="8">
    <source>
        <dbReference type="ARBA" id="ARBA00023146"/>
    </source>
</evidence>
<comment type="similarity">
    <text evidence="2 10">Belongs to the class-II aminoacyl-tRNA synthetase family.</text>
</comment>
<proteinExistence type="inferred from homology"/>
<comment type="catalytic activity">
    <reaction evidence="9 10">
        <text>tRNA(Gly) + glycine + ATP = glycyl-tRNA(Gly) + AMP + diphosphate</text>
        <dbReference type="Rhea" id="RHEA:16013"/>
        <dbReference type="Rhea" id="RHEA-COMP:9664"/>
        <dbReference type="Rhea" id="RHEA-COMP:9683"/>
        <dbReference type="ChEBI" id="CHEBI:30616"/>
        <dbReference type="ChEBI" id="CHEBI:33019"/>
        <dbReference type="ChEBI" id="CHEBI:57305"/>
        <dbReference type="ChEBI" id="CHEBI:78442"/>
        <dbReference type="ChEBI" id="CHEBI:78522"/>
        <dbReference type="ChEBI" id="CHEBI:456215"/>
        <dbReference type="EC" id="6.1.1.14"/>
    </reaction>
</comment>
<dbReference type="GO" id="GO:0006420">
    <property type="term" value="P:arginyl-tRNA aminoacylation"/>
    <property type="evidence" value="ECO:0007669"/>
    <property type="project" value="InterPro"/>
</dbReference>
<keyword evidence="4 10" id="KW-0436">Ligase</keyword>
<dbReference type="GO" id="GO:0005829">
    <property type="term" value="C:cytosol"/>
    <property type="evidence" value="ECO:0007669"/>
    <property type="project" value="TreeGrafter"/>
</dbReference>
<keyword evidence="8 10" id="KW-0030">Aminoacyl-tRNA synthetase</keyword>
<sequence>MLNALLEIGCEEIPARFMPGFLEDLKKKAEEKLTAERISFGKMETLGTYRRLTLYIENIAQRQTDLSFEAKGPPANVAFDKQGKPTPAAIGFAKKQGLSLDDLKVESNYVVGRVLKKGLPTSKILQTAFPEIIVSLYQPLSMRWGSEEFKFIRPIHWVVGLLGDQVVKFAIAGVKSGDKTQGHRYKQKSRKAEKLIANISKYRKALKNLGVIVDQKERKVLIKNQVEQAARKIKQRAVIDPLLLDEVTYLVESPIAYLGRFEPSFLKIPQEVLITSMQKNQKYFPVVDQQQKLQPAFVVVTDGSHSARVVEGNQKVLSARLADAKFFFDEDRQKPFANKVTALAEIGFFEGLGSLKDKVERMSKLAEWLGKRLGLSPEEQYTALRIVLLCKADLTTKMVYDFPVLQGVMGREYALLSGEDARVANGIFEHYLPRFSGDGLPKQRESVVVALADRFDSLVGCFCLGAIPTGSTDPYGLRRAANGIIKIIQGQQLNLLLSETIEHSYKLYEPLLKGKTAKALPAVQGELLAFIAARLKQLLLDDGQRYDIVEAALSRFNDVLDVLNKTKALTACLAKAWFAGVIASADRVARLAKNATRDEVIEADLLEPAEKELNSLYLKINWSVGEAINQENWPKALEELAPLTGPIENFFNQILVMHKDERIRTNRLALLKSLDRLYRQVADLPKIILANEK</sequence>
<dbReference type="NCBIfam" id="TIGR00211">
    <property type="entry name" value="glyS"/>
    <property type="match status" value="1"/>
</dbReference>
<keyword evidence="3 10" id="KW-0963">Cytoplasm</keyword>
<dbReference type="InterPro" id="IPR006194">
    <property type="entry name" value="Gly-tRNA-synth_heterodimer"/>
</dbReference>
<reference evidence="12 13" key="1">
    <citation type="submission" date="2017-09" db="EMBL/GenBank/DDBJ databases">
        <title>Depth-based differentiation of microbial function through sediment-hosted aquifers and enrichment of novel symbionts in the deep terrestrial subsurface.</title>
        <authorList>
            <person name="Probst A.J."/>
            <person name="Ladd B."/>
            <person name="Jarett J.K."/>
            <person name="Geller-Mcgrath D.E."/>
            <person name="Sieber C.M."/>
            <person name="Emerson J.B."/>
            <person name="Anantharaman K."/>
            <person name="Thomas B.C."/>
            <person name="Malmstrom R."/>
            <person name="Stieglmeier M."/>
            <person name="Klingl A."/>
            <person name="Woyke T."/>
            <person name="Ryan C.M."/>
            <person name="Banfield J.F."/>
        </authorList>
    </citation>
    <scope>NUCLEOTIDE SEQUENCE [LARGE SCALE GENOMIC DNA]</scope>
    <source>
        <strain evidence="12">CG08_land_8_20_14_0_20_45_16</strain>
    </source>
</reference>
<evidence type="ECO:0000256" key="5">
    <source>
        <dbReference type="ARBA" id="ARBA00022741"/>
    </source>
</evidence>
<dbReference type="GO" id="GO:0004814">
    <property type="term" value="F:arginine-tRNA ligase activity"/>
    <property type="evidence" value="ECO:0007669"/>
    <property type="project" value="InterPro"/>
</dbReference>
<keyword evidence="7 10" id="KW-0648">Protein biosynthesis</keyword>
<organism evidence="12 13">
    <name type="scientific">Candidatus Saganbacteria bacterium CG08_land_8_20_14_0_20_45_16</name>
    <dbReference type="NCBI Taxonomy" id="2014293"/>
    <lineage>
        <taxon>Bacteria</taxon>
        <taxon>Bacillati</taxon>
        <taxon>Saganbacteria</taxon>
    </lineage>
</organism>
<evidence type="ECO:0000256" key="3">
    <source>
        <dbReference type="ARBA" id="ARBA00022490"/>
    </source>
</evidence>
<dbReference type="HAMAP" id="MF_00255">
    <property type="entry name" value="Gly_tRNA_synth_beta"/>
    <property type="match status" value="1"/>
</dbReference>
<dbReference type="AlphaFoldDB" id="A0A2H0XT25"/>
<dbReference type="GO" id="GO:0004820">
    <property type="term" value="F:glycine-tRNA ligase activity"/>
    <property type="evidence" value="ECO:0007669"/>
    <property type="project" value="UniProtKB-UniRule"/>
</dbReference>
<evidence type="ECO:0000313" key="12">
    <source>
        <dbReference type="EMBL" id="PIS28096.1"/>
    </source>
</evidence>
<evidence type="ECO:0000259" key="11">
    <source>
        <dbReference type="Pfam" id="PF05746"/>
    </source>
</evidence>
<protein>
    <recommendedName>
        <fullName evidence="10">Glycine--tRNA ligase beta subunit</fullName>
        <ecNumber evidence="10">6.1.1.14</ecNumber>
    </recommendedName>
    <alternativeName>
        <fullName evidence="10">Glycyl-tRNA synthetase beta subunit</fullName>
        <shortName evidence="10">GlyRS</shortName>
    </alternativeName>
</protein>
<dbReference type="InterPro" id="IPR015944">
    <property type="entry name" value="Gly-tRNA-synth_bsu"/>
</dbReference>
<dbReference type="EC" id="6.1.1.14" evidence="10"/>
<evidence type="ECO:0000256" key="2">
    <source>
        <dbReference type="ARBA" id="ARBA00008226"/>
    </source>
</evidence>
<dbReference type="PROSITE" id="PS50861">
    <property type="entry name" value="AA_TRNA_LIGASE_II_GLYAB"/>
    <property type="match status" value="1"/>
</dbReference>
<dbReference type="PANTHER" id="PTHR30075">
    <property type="entry name" value="GLYCYL-TRNA SYNTHETASE"/>
    <property type="match status" value="1"/>
</dbReference>
<dbReference type="PANTHER" id="PTHR30075:SF2">
    <property type="entry name" value="GLYCINE--TRNA LIGASE, CHLOROPLASTIC_MITOCHONDRIAL 2"/>
    <property type="match status" value="1"/>
</dbReference>
<dbReference type="Proteomes" id="UP000231343">
    <property type="component" value="Unassembled WGS sequence"/>
</dbReference>
<dbReference type="Pfam" id="PF05746">
    <property type="entry name" value="DALR_1"/>
    <property type="match status" value="1"/>
</dbReference>
<accession>A0A2H0XT25</accession>
<keyword evidence="6 10" id="KW-0067">ATP-binding</keyword>
<dbReference type="GO" id="GO:0006426">
    <property type="term" value="P:glycyl-tRNA aminoacylation"/>
    <property type="evidence" value="ECO:0007669"/>
    <property type="project" value="UniProtKB-UniRule"/>
</dbReference>
<dbReference type="GO" id="GO:0005524">
    <property type="term" value="F:ATP binding"/>
    <property type="evidence" value="ECO:0007669"/>
    <property type="project" value="UniProtKB-UniRule"/>
</dbReference>
<evidence type="ECO:0000313" key="13">
    <source>
        <dbReference type="Proteomes" id="UP000231343"/>
    </source>
</evidence>